<dbReference type="PANTHER" id="PTHR11877">
    <property type="entry name" value="HYDROXYMETHYLGLUTARYL-COA SYNTHASE"/>
    <property type="match status" value="1"/>
</dbReference>
<dbReference type="EMBL" id="AVPF01000105">
    <property type="protein sequence ID" value="KGX83469.1"/>
    <property type="molecule type" value="Genomic_DNA"/>
</dbReference>
<dbReference type="Pfam" id="PF02797">
    <property type="entry name" value="Chal_sti_synt_C"/>
    <property type="match status" value="1"/>
</dbReference>
<organism evidence="7 8">
    <name type="scientific">Pontibacillus marinus BH030004 = DSM 16465</name>
    <dbReference type="NCBI Taxonomy" id="1385511"/>
    <lineage>
        <taxon>Bacteria</taxon>
        <taxon>Bacillati</taxon>
        <taxon>Bacillota</taxon>
        <taxon>Bacilli</taxon>
        <taxon>Bacillales</taxon>
        <taxon>Bacillaceae</taxon>
        <taxon>Pontibacillus</taxon>
    </lineage>
</organism>
<dbReference type="Pfam" id="PF00195">
    <property type="entry name" value="Chal_sti_synt_N"/>
    <property type="match status" value="1"/>
</dbReference>
<comment type="caution">
    <text evidence="7">The sequence shown here is derived from an EMBL/GenBank/DDBJ whole genome shotgun (WGS) entry which is preliminary data.</text>
</comment>
<protein>
    <submittedName>
        <fullName evidence="7">Naringenin-chalcone synthase</fullName>
    </submittedName>
</protein>
<keyword evidence="8" id="KW-1185">Reference proteome</keyword>
<name>A0A0A5FU93_9BACI</name>
<proteinExistence type="inferred from homology"/>
<dbReference type="CDD" id="cd00831">
    <property type="entry name" value="CHS_like"/>
    <property type="match status" value="1"/>
</dbReference>
<dbReference type="GO" id="GO:0016747">
    <property type="term" value="F:acyltransferase activity, transferring groups other than amino-acyl groups"/>
    <property type="evidence" value="ECO:0007669"/>
    <property type="project" value="InterPro"/>
</dbReference>
<accession>A0A0A5FU93</accession>
<feature type="domain" description="Chalcone/stilbene synthase C-terminal" evidence="6">
    <location>
        <begin position="227"/>
        <end position="354"/>
    </location>
</feature>
<feature type="domain" description="Chalcone/stilbene synthase N-terminal" evidence="5">
    <location>
        <begin position="47"/>
        <end position="203"/>
    </location>
</feature>
<evidence type="ECO:0000259" key="6">
    <source>
        <dbReference type="Pfam" id="PF02797"/>
    </source>
</evidence>
<dbReference type="STRING" id="1385511.GCA_000425225_04212"/>
<keyword evidence="3" id="KW-0012">Acyltransferase</keyword>
<sequence length="362" mass="40791">MSFITSVGVSLPKFELHQKDIKSFIQHIFPRERREVERLLPVFEHASVEKRQFVVPMEWFGKDHTFQDRNDTYVDQALKHSLHAVDDCLNNDKFLQKQIPYEAIDMVIFVSSTGIATPTIDARMMNERPFRDDVKRVPVWGLGCAGGGAGMSRAMEYTKAYPDAVVLVVCVELCSLTFQKNDHRKSNFIGSALFGDGISAALVLGEQSPYLSQKRMIVPKMQTASSKLKKGALDVMGWNINNDGFQVVFARSIPSLVESFWKDHVTAFLEKSNLSPHNIPFFVAHPGGKKVLQAYEEVLQCSSDKFKHSYEVLKNHGNMSSATVLHVLKKWMEEEQEMGTTSLMAALGPGFSSELLHLEWSS</sequence>
<dbReference type="InterPro" id="IPR011141">
    <property type="entry name" value="Polyketide_synthase_type-III"/>
</dbReference>
<dbReference type="OrthoDB" id="9786288at2"/>
<evidence type="ECO:0000256" key="4">
    <source>
        <dbReference type="PIRSR" id="PIRSR000451-1"/>
    </source>
</evidence>
<dbReference type="AlphaFoldDB" id="A0A0A5FU93"/>
<dbReference type="PIRSF" id="PIRSF000451">
    <property type="entry name" value="PKS_III"/>
    <property type="match status" value="1"/>
</dbReference>
<evidence type="ECO:0000259" key="5">
    <source>
        <dbReference type="Pfam" id="PF00195"/>
    </source>
</evidence>
<evidence type="ECO:0000256" key="3">
    <source>
        <dbReference type="ARBA" id="ARBA00023315"/>
    </source>
</evidence>
<evidence type="ECO:0000313" key="8">
    <source>
        <dbReference type="Proteomes" id="UP000030403"/>
    </source>
</evidence>
<dbReference type="InterPro" id="IPR016039">
    <property type="entry name" value="Thiolase-like"/>
</dbReference>
<gene>
    <name evidence="7" type="ORF">N783_03060</name>
</gene>
<dbReference type="RefSeq" id="WP_027447669.1">
    <property type="nucleotide sequence ID" value="NZ_AULJ01000081.1"/>
</dbReference>
<evidence type="ECO:0000256" key="2">
    <source>
        <dbReference type="ARBA" id="ARBA00022679"/>
    </source>
</evidence>
<evidence type="ECO:0000256" key="1">
    <source>
        <dbReference type="ARBA" id="ARBA00005531"/>
    </source>
</evidence>
<reference evidence="7 8" key="1">
    <citation type="submission" date="2013-08" db="EMBL/GenBank/DDBJ databases">
        <authorList>
            <person name="Huang J."/>
            <person name="Wang G."/>
        </authorList>
    </citation>
    <scope>NUCLEOTIDE SEQUENCE [LARGE SCALE GENOMIC DNA]</scope>
    <source>
        <strain evidence="7 8">BH030004</strain>
    </source>
</reference>
<keyword evidence="2" id="KW-0808">Transferase</keyword>
<evidence type="ECO:0000313" key="7">
    <source>
        <dbReference type="EMBL" id="KGX83469.1"/>
    </source>
</evidence>
<comment type="similarity">
    <text evidence="1">Belongs to the thiolase-like superfamily. Chalcone/stilbene synthases family.</text>
</comment>
<dbReference type="InterPro" id="IPR001099">
    <property type="entry name" value="Chalcone/stilbene_synt_N"/>
</dbReference>
<feature type="active site" description="Acyl-thioester intermediate" evidence="4">
    <location>
        <position position="144"/>
    </location>
</feature>
<dbReference type="eggNOG" id="COG3424">
    <property type="taxonomic scope" value="Bacteria"/>
</dbReference>
<dbReference type="GO" id="GO:0030639">
    <property type="term" value="P:polyketide biosynthetic process"/>
    <property type="evidence" value="ECO:0007669"/>
    <property type="project" value="TreeGrafter"/>
</dbReference>
<dbReference type="Proteomes" id="UP000030403">
    <property type="component" value="Unassembled WGS sequence"/>
</dbReference>
<dbReference type="SUPFAM" id="SSF53901">
    <property type="entry name" value="Thiolase-like"/>
    <property type="match status" value="2"/>
</dbReference>
<dbReference type="Gene3D" id="3.40.47.10">
    <property type="match status" value="2"/>
</dbReference>
<dbReference type="PANTHER" id="PTHR11877:SF99">
    <property type="entry name" value="1,3,6,8-TETRAHYDROXYNAPHTHALENE SYNTHASE"/>
    <property type="match status" value="1"/>
</dbReference>
<dbReference type="InterPro" id="IPR012328">
    <property type="entry name" value="Chalcone/stilbene_synt_C"/>
</dbReference>